<dbReference type="AlphaFoldDB" id="A0A540LY09"/>
<gene>
    <name evidence="1" type="ORF">C1H46_023130</name>
</gene>
<dbReference type="EMBL" id="VIEB01000425">
    <property type="protein sequence ID" value="TQD91286.1"/>
    <property type="molecule type" value="Genomic_DNA"/>
</dbReference>
<name>A0A540LY09_MALBA</name>
<keyword evidence="2" id="KW-1185">Reference proteome</keyword>
<protein>
    <submittedName>
        <fullName evidence="1">Uncharacterized protein</fullName>
    </submittedName>
</protein>
<evidence type="ECO:0000313" key="2">
    <source>
        <dbReference type="Proteomes" id="UP000315295"/>
    </source>
</evidence>
<organism evidence="1 2">
    <name type="scientific">Malus baccata</name>
    <name type="common">Siberian crab apple</name>
    <name type="synonym">Pyrus baccata</name>
    <dbReference type="NCBI Taxonomy" id="106549"/>
    <lineage>
        <taxon>Eukaryota</taxon>
        <taxon>Viridiplantae</taxon>
        <taxon>Streptophyta</taxon>
        <taxon>Embryophyta</taxon>
        <taxon>Tracheophyta</taxon>
        <taxon>Spermatophyta</taxon>
        <taxon>Magnoliopsida</taxon>
        <taxon>eudicotyledons</taxon>
        <taxon>Gunneridae</taxon>
        <taxon>Pentapetalae</taxon>
        <taxon>rosids</taxon>
        <taxon>fabids</taxon>
        <taxon>Rosales</taxon>
        <taxon>Rosaceae</taxon>
        <taxon>Amygdaloideae</taxon>
        <taxon>Maleae</taxon>
        <taxon>Malus</taxon>
    </lineage>
</organism>
<accession>A0A540LY09</accession>
<reference evidence="1 2" key="1">
    <citation type="journal article" date="2019" name="G3 (Bethesda)">
        <title>Sequencing of a Wild Apple (Malus baccata) Genome Unravels the Differences Between Cultivated and Wild Apple Species Regarding Disease Resistance and Cold Tolerance.</title>
        <authorList>
            <person name="Chen X."/>
        </authorList>
    </citation>
    <scope>NUCLEOTIDE SEQUENCE [LARGE SCALE GENOMIC DNA]</scope>
    <source>
        <strain evidence="2">cv. Shandingzi</strain>
        <tissue evidence="1">Leaves</tissue>
    </source>
</reference>
<comment type="caution">
    <text evidence="1">The sequence shown here is derived from an EMBL/GenBank/DDBJ whole genome shotgun (WGS) entry which is preliminary data.</text>
</comment>
<sequence>MDTGCSSSQRGSNHERWQRLQTWVRIAETMWRLPRYISGGLLRQTRQQQQACERQSLAREIVGMSIEFKSGLHSVLGAGAEDELTICVRHDVPERSKIVVGSSDHGAGDQIIGKGTRTKPSFSYNFKVFHQNKHCLRSLRSKTFTSLLPRGMIQFMCNFKHHDFRTEVRVLY</sequence>
<proteinExistence type="predicted"/>
<evidence type="ECO:0000313" key="1">
    <source>
        <dbReference type="EMBL" id="TQD91286.1"/>
    </source>
</evidence>
<dbReference type="Proteomes" id="UP000315295">
    <property type="component" value="Unassembled WGS sequence"/>
</dbReference>